<dbReference type="InterPro" id="IPR008984">
    <property type="entry name" value="SMAD_FHA_dom_sf"/>
</dbReference>
<evidence type="ECO:0000256" key="1">
    <source>
        <dbReference type="SAM" id="Phobius"/>
    </source>
</evidence>
<dbReference type="SMART" id="SM00240">
    <property type="entry name" value="FHA"/>
    <property type="match status" value="1"/>
</dbReference>
<dbReference type="Pfam" id="PF19909">
    <property type="entry name" value="DUF6382"/>
    <property type="match status" value="1"/>
</dbReference>
<dbReference type="SUPFAM" id="SSF49879">
    <property type="entry name" value="SMAD/FHA domain"/>
    <property type="match status" value="1"/>
</dbReference>
<feature type="transmembrane region" description="Helical" evidence="1">
    <location>
        <begin position="243"/>
        <end position="264"/>
    </location>
</feature>
<dbReference type="Proteomes" id="UP000198838">
    <property type="component" value="Unassembled WGS sequence"/>
</dbReference>
<organism evidence="3 4">
    <name type="scientific">Acetitomaculum ruminis DSM 5522</name>
    <dbReference type="NCBI Taxonomy" id="1120918"/>
    <lineage>
        <taxon>Bacteria</taxon>
        <taxon>Bacillati</taxon>
        <taxon>Bacillota</taxon>
        <taxon>Clostridia</taxon>
        <taxon>Lachnospirales</taxon>
        <taxon>Lachnospiraceae</taxon>
        <taxon>Acetitomaculum</taxon>
    </lineage>
</organism>
<dbReference type="Gene3D" id="2.60.200.20">
    <property type="match status" value="1"/>
</dbReference>
<dbReference type="InterPro" id="IPR000253">
    <property type="entry name" value="FHA_dom"/>
</dbReference>
<keyword evidence="1" id="KW-1133">Transmembrane helix</keyword>
<keyword evidence="1" id="KW-0812">Transmembrane</keyword>
<proteinExistence type="predicted"/>
<dbReference type="InterPro" id="IPR045962">
    <property type="entry name" value="DUF6382"/>
</dbReference>
<dbReference type="Pfam" id="PF00498">
    <property type="entry name" value="FHA"/>
    <property type="match status" value="1"/>
</dbReference>
<evidence type="ECO:0000259" key="2">
    <source>
        <dbReference type="PROSITE" id="PS50006"/>
    </source>
</evidence>
<sequence>MDFETEIKEDLNYRYLIISDKTDNKKDYQRGMILNNDIPGFLKCSLQITNGQEKFYFDISKKETLEKKLKGRDLYEGELGKILSQMVDLIKNAREYLLNEDNFIFRPEYIFFQEEKMYFCFMPGLRLDIKKDLHDLSEFFMKKINHDLKNDTFLAYEFFSITMKEDFKLSEIEKIIKNVNEERGFSTFNSIKCKDMWTKKQGNVNNLGENVDNLVEEERENCKNLKKSKNLLNKKKIIKGKRAVEKITGILAALAFLSLLYFLINDELKDFIGKNKIFIAAGTAFLIVSLIIKMVIGIIKNKTKKNKSDLNNPDKNENKKKEENIIEPEEDYGDLNSRTIYSETIEIPYPESNNQNIEADFTDLEDEDTNETIALFSLEQDKFLTLHSKNPKDYPDITLKYFPFIIGKNKDKADGLIDKKFISRFHVKFDKDDENIYITDLNSLNGVMVNGNKLEENETLKIHKGDDISIASLEYILE</sequence>
<keyword evidence="4" id="KW-1185">Reference proteome</keyword>
<dbReference type="AlphaFoldDB" id="A0A1I0Y9L7"/>
<evidence type="ECO:0000313" key="4">
    <source>
        <dbReference type="Proteomes" id="UP000198838"/>
    </source>
</evidence>
<dbReference type="RefSeq" id="WP_092872229.1">
    <property type="nucleotide sequence ID" value="NZ_FOJY01000009.1"/>
</dbReference>
<gene>
    <name evidence="3" type="ORF">SAMN05216249_10944</name>
</gene>
<feature type="transmembrane region" description="Helical" evidence="1">
    <location>
        <begin position="276"/>
        <end position="299"/>
    </location>
</feature>
<accession>A0A1I0Y9L7</accession>
<dbReference type="OrthoDB" id="9783862at2"/>
<dbReference type="STRING" id="1120918.SAMN05216249_10944"/>
<dbReference type="CDD" id="cd00060">
    <property type="entry name" value="FHA"/>
    <property type="match status" value="1"/>
</dbReference>
<protein>
    <submittedName>
        <fullName evidence="3">Forkhead associated (FHA) domain, binds pSer, pThr, pTyr</fullName>
    </submittedName>
</protein>
<dbReference type="EMBL" id="FOJY01000009">
    <property type="protein sequence ID" value="SFB09902.1"/>
    <property type="molecule type" value="Genomic_DNA"/>
</dbReference>
<keyword evidence="1" id="KW-0472">Membrane</keyword>
<feature type="domain" description="FHA" evidence="2">
    <location>
        <begin position="404"/>
        <end position="454"/>
    </location>
</feature>
<name>A0A1I0Y9L7_9FIRM</name>
<reference evidence="3 4" key="1">
    <citation type="submission" date="2016-10" db="EMBL/GenBank/DDBJ databases">
        <authorList>
            <person name="de Groot N.N."/>
        </authorList>
    </citation>
    <scope>NUCLEOTIDE SEQUENCE [LARGE SCALE GENOMIC DNA]</scope>
    <source>
        <strain evidence="3 4">DSM 5522</strain>
    </source>
</reference>
<evidence type="ECO:0000313" key="3">
    <source>
        <dbReference type="EMBL" id="SFB09902.1"/>
    </source>
</evidence>
<dbReference type="PROSITE" id="PS50006">
    <property type="entry name" value="FHA_DOMAIN"/>
    <property type="match status" value="1"/>
</dbReference>